<proteinExistence type="predicted"/>
<name>A0A7J8UDG9_9ROSI</name>
<sequence length="156" mass="17300">MLRAQKCLFCCDLWDLWLDRNRNLHEGKNQSGMGVVNFINDYIRELEGLEVRKDTLVGEEEKWKALEGSLIKINCDASFDHHGHKAALGVVIRNGRGDILVSTTRLNTEVDSTFDAEALACLDGVLTGVSLGLTEVIVEGDSRSIINKCKSGFLSF</sequence>
<dbReference type="Gene3D" id="3.30.420.10">
    <property type="entry name" value="Ribonuclease H-like superfamily/Ribonuclease H"/>
    <property type="match status" value="1"/>
</dbReference>
<keyword evidence="3" id="KW-1185">Reference proteome</keyword>
<evidence type="ECO:0000259" key="1">
    <source>
        <dbReference type="Pfam" id="PF13456"/>
    </source>
</evidence>
<dbReference type="GO" id="GO:0004523">
    <property type="term" value="F:RNA-DNA hybrid ribonuclease activity"/>
    <property type="evidence" value="ECO:0007669"/>
    <property type="project" value="InterPro"/>
</dbReference>
<dbReference type="InterPro" id="IPR044730">
    <property type="entry name" value="RNase_H-like_dom_plant"/>
</dbReference>
<organism evidence="2 3">
    <name type="scientific">Gossypium klotzschianum</name>
    <dbReference type="NCBI Taxonomy" id="34286"/>
    <lineage>
        <taxon>Eukaryota</taxon>
        <taxon>Viridiplantae</taxon>
        <taxon>Streptophyta</taxon>
        <taxon>Embryophyta</taxon>
        <taxon>Tracheophyta</taxon>
        <taxon>Spermatophyta</taxon>
        <taxon>Magnoliopsida</taxon>
        <taxon>eudicotyledons</taxon>
        <taxon>Gunneridae</taxon>
        <taxon>Pentapetalae</taxon>
        <taxon>rosids</taxon>
        <taxon>malvids</taxon>
        <taxon>Malvales</taxon>
        <taxon>Malvaceae</taxon>
        <taxon>Malvoideae</taxon>
        <taxon>Gossypium</taxon>
    </lineage>
</organism>
<reference evidence="2 3" key="1">
    <citation type="journal article" date="2019" name="Genome Biol. Evol.">
        <title>Insights into the evolution of the New World diploid cottons (Gossypium, subgenus Houzingenia) based on genome sequencing.</title>
        <authorList>
            <person name="Grover C.E."/>
            <person name="Arick M.A. 2nd"/>
            <person name="Thrash A."/>
            <person name="Conover J.L."/>
            <person name="Sanders W.S."/>
            <person name="Peterson D.G."/>
            <person name="Frelichowski J.E."/>
            <person name="Scheffler J.A."/>
            <person name="Scheffler B.E."/>
            <person name="Wendel J.F."/>
        </authorList>
    </citation>
    <scope>NUCLEOTIDE SEQUENCE [LARGE SCALE GENOMIC DNA]</scope>
    <source>
        <strain evidence="2">57</strain>
        <tissue evidence="2">Leaf</tissue>
    </source>
</reference>
<dbReference type="Proteomes" id="UP000593573">
    <property type="component" value="Unassembled WGS sequence"/>
</dbReference>
<dbReference type="InterPro" id="IPR052929">
    <property type="entry name" value="RNase_H-like_EbsB-rel"/>
</dbReference>
<dbReference type="OrthoDB" id="999497at2759"/>
<protein>
    <recommendedName>
        <fullName evidence="1">RNase H type-1 domain-containing protein</fullName>
    </recommendedName>
</protein>
<dbReference type="AlphaFoldDB" id="A0A7J8UDG9"/>
<evidence type="ECO:0000313" key="3">
    <source>
        <dbReference type="Proteomes" id="UP000593573"/>
    </source>
</evidence>
<dbReference type="InterPro" id="IPR012337">
    <property type="entry name" value="RNaseH-like_sf"/>
</dbReference>
<dbReference type="GO" id="GO:0003676">
    <property type="term" value="F:nucleic acid binding"/>
    <property type="evidence" value="ECO:0007669"/>
    <property type="project" value="InterPro"/>
</dbReference>
<comment type="caution">
    <text evidence="2">The sequence shown here is derived from an EMBL/GenBank/DDBJ whole genome shotgun (WGS) entry which is preliminary data.</text>
</comment>
<dbReference type="PANTHER" id="PTHR47074">
    <property type="entry name" value="BNAC02G40300D PROTEIN"/>
    <property type="match status" value="1"/>
</dbReference>
<dbReference type="EMBL" id="JABFAB010000005">
    <property type="protein sequence ID" value="MBA0648324.1"/>
    <property type="molecule type" value="Genomic_DNA"/>
</dbReference>
<dbReference type="SUPFAM" id="SSF53098">
    <property type="entry name" value="Ribonuclease H-like"/>
    <property type="match status" value="1"/>
</dbReference>
<feature type="domain" description="RNase H type-1" evidence="1">
    <location>
        <begin position="74"/>
        <end position="151"/>
    </location>
</feature>
<gene>
    <name evidence="2" type="ORF">Goklo_016073</name>
</gene>
<dbReference type="CDD" id="cd06222">
    <property type="entry name" value="RNase_H_like"/>
    <property type="match status" value="1"/>
</dbReference>
<dbReference type="PANTHER" id="PTHR47074:SF61">
    <property type="entry name" value="RNASE H TYPE-1 DOMAIN-CONTAINING PROTEIN"/>
    <property type="match status" value="1"/>
</dbReference>
<dbReference type="InterPro" id="IPR036397">
    <property type="entry name" value="RNaseH_sf"/>
</dbReference>
<accession>A0A7J8UDG9</accession>
<dbReference type="InterPro" id="IPR002156">
    <property type="entry name" value="RNaseH_domain"/>
</dbReference>
<dbReference type="Pfam" id="PF13456">
    <property type="entry name" value="RVT_3"/>
    <property type="match status" value="1"/>
</dbReference>
<evidence type="ECO:0000313" key="2">
    <source>
        <dbReference type="EMBL" id="MBA0648324.1"/>
    </source>
</evidence>